<name>A0ABR2LUV1_9ASPA</name>
<proteinExistence type="predicted"/>
<comment type="caution">
    <text evidence="5">Lacks conserved residue(s) required for the propagation of feature annotation.</text>
</comment>
<evidence type="ECO:0000256" key="5">
    <source>
        <dbReference type="PROSITE-ProRule" id="PRU01161"/>
    </source>
</evidence>
<evidence type="ECO:0000256" key="2">
    <source>
        <dbReference type="ARBA" id="ARBA00022963"/>
    </source>
</evidence>
<evidence type="ECO:0000256" key="1">
    <source>
        <dbReference type="ARBA" id="ARBA00022801"/>
    </source>
</evidence>
<dbReference type="EMBL" id="JBBWWR010000015">
    <property type="protein sequence ID" value="KAK8950198.1"/>
    <property type="molecule type" value="Genomic_DNA"/>
</dbReference>
<evidence type="ECO:0000313" key="9">
    <source>
        <dbReference type="Proteomes" id="UP001412067"/>
    </source>
</evidence>
<organism evidence="8 9">
    <name type="scientific">Platanthera guangdongensis</name>
    <dbReference type="NCBI Taxonomy" id="2320717"/>
    <lineage>
        <taxon>Eukaryota</taxon>
        <taxon>Viridiplantae</taxon>
        <taxon>Streptophyta</taxon>
        <taxon>Embryophyta</taxon>
        <taxon>Tracheophyta</taxon>
        <taxon>Spermatophyta</taxon>
        <taxon>Magnoliopsida</taxon>
        <taxon>Liliopsida</taxon>
        <taxon>Asparagales</taxon>
        <taxon>Orchidaceae</taxon>
        <taxon>Orchidoideae</taxon>
        <taxon>Orchideae</taxon>
        <taxon>Orchidinae</taxon>
        <taxon>Platanthera</taxon>
    </lineage>
</organism>
<evidence type="ECO:0000256" key="3">
    <source>
        <dbReference type="ARBA" id="ARBA00023098"/>
    </source>
</evidence>
<accession>A0ABR2LUV1</accession>
<evidence type="ECO:0000313" key="8">
    <source>
        <dbReference type="EMBL" id="KAK8950198.1"/>
    </source>
</evidence>
<dbReference type="Pfam" id="PF01734">
    <property type="entry name" value="Patatin"/>
    <property type="match status" value="1"/>
</dbReference>
<protein>
    <submittedName>
        <fullName evidence="8">Triacylglycerol lipase SDP1</fullName>
    </submittedName>
</protein>
<dbReference type="InterPro" id="IPR021771">
    <property type="entry name" value="Triacylglycerol_lipase_N"/>
</dbReference>
<feature type="active site" description="Proton acceptor" evidence="5">
    <location>
        <position position="423"/>
    </location>
</feature>
<sequence>MDAITNEATLDPFNIGPSSLIGRTIALRVLFCTSISHLRRRLALLLRRLAGFVLPAFSWFHPRNTHRILAAVTLIAFLQRRGTNVRSRAESAYLCKFWRNLMRSALTYEEWAHAARMLEREKAARGESESDLYDEELVRNKLQELRQRREEGSLRDIVFCMRADLVRNLGNMCSPQLHKGRLQVPKLIKEYINEVSIQLKMVCTSDDSEELLLEEKLAFMHETRHSFGRTALLLSGGASLGAFHVGVVKTLVEHKLLPRIIAGSSVGSIVCAVLATRSWPELVSFFEDSWHSLQFFDQMGGIFTVVRRMMTHGAVHEIRQLQWLLRHLTSNLTFQEAYDTTGRILCITVCSPRKHEPPRCLNYLTSPHVVIWSAVTASCAFPGLFEAQELMAKDRFGEIVPFQAPFLGGPEQSSGISSRRWRDGSLESDLPMMRLKELFNVNHFIVSQANPHIAPVLRVKELVRAYGGNFAAKLAHLAEMEIKHRCNQIQELGFPLGGLAKLFAQEWEGDVTIVMPATLTQYLKIIQNPSHVELQKAINQGRRCTWEKLSAIKANCAIELVLDECVALLNHMRRLKRSAERAAASHGQTSAVKFSASRRIPSWNCIARENSSGSLDEEGAVDANSSNQHGISHVGDSLGKVCHSQSNIHDVSDGESESIDLNSWTRSGGPLMRTASANRFIVFMQNLEANSDLKCSPKDDDADCSGRRDSGYNSFRGSTDRSSVNSDSDSRESAKFPTASTRILVNEGDLLQPERIHNGIMLSVVRRNSLSSPRTTGDFEQQQSSPTETDAEVMQIENGDVSSNSDCEDNDGSEMKCTSNAAEL</sequence>
<feature type="region of interest" description="Disordered" evidence="6">
    <location>
        <begin position="692"/>
        <end position="736"/>
    </location>
</feature>
<dbReference type="Pfam" id="PF11815">
    <property type="entry name" value="DUF3336"/>
    <property type="match status" value="1"/>
</dbReference>
<dbReference type="SUPFAM" id="SSF52151">
    <property type="entry name" value="FabD/lysophospholipase-like"/>
    <property type="match status" value="1"/>
</dbReference>
<dbReference type="CDD" id="cd07231">
    <property type="entry name" value="Pat_SDP1-like"/>
    <property type="match status" value="1"/>
</dbReference>
<comment type="function">
    <text evidence="4">Possesses non-specific lipolytic acyl hydrolase (LAH) activity. Hydrolyzes phospholipids as well as galactolipids. May play a role in disease resistance.</text>
</comment>
<evidence type="ECO:0000259" key="7">
    <source>
        <dbReference type="PROSITE" id="PS51635"/>
    </source>
</evidence>
<dbReference type="PROSITE" id="PS51635">
    <property type="entry name" value="PNPLA"/>
    <property type="match status" value="1"/>
</dbReference>
<dbReference type="Gene3D" id="3.40.1090.10">
    <property type="entry name" value="Cytosolic phospholipase A2 catalytic domain"/>
    <property type="match status" value="2"/>
</dbReference>
<keyword evidence="1 5" id="KW-0378">Hydrolase</keyword>
<comment type="caution">
    <text evidence="8">The sequence shown here is derived from an EMBL/GenBank/DDBJ whole genome shotgun (WGS) entry which is preliminary data.</text>
</comment>
<evidence type="ECO:0000256" key="6">
    <source>
        <dbReference type="SAM" id="MobiDB-lite"/>
    </source>
</evidence>
<dbReference type="InterPro" id="IPR016035">
    <property type="entry name" value="Acyl_Trfase/lysoPLipase"/>
</dbReference>
<dbReference type="InterPro" id="IPR050301">
    <property type="entry name" value="NTE"/>
</dbReference>
<keyword evidence="3 5" id="KW-0443">Lipid metabolism</keyword>
<dbReference type="Proteomes" id="UP001412067">
    <property type="component" value="Unassembled WGS sequence"/>
</dbReference>
<keyword evidence="9" id="KW-1185">Reference proteome</keyword>
<dbReference type="InterPro" id="IPR002641">
    <property type="entry name" value="PNPLA_dom"/>
</dbReference>
<feature type="domain" description="PNPLA" evidence="7">
    <location>
        <begin position="232"/>
        <end position="436"/>
    </location>
</feature>
<reference evidence="8 9" key="1">
    <citation type="journal article" date="2022" name="Nat. Plants">
        <title>Genomes of leafy and leafless Platanthera orchids illuminate the evolution of mycoheterotrophy.</title>
        <authorList>
            <person name="Li M.H."/>
            <person name="Liu K.W."/>
            <person name="Li Z."/>
            <person name="Lu H.C."/>
            <person name="Ye Q.L."/>
            <person name="Zhang D."/>
            <person name="Wang J.Y."/>
            <person name="Li Y.F."/>
            <person name="Zhong Z.M."/>
            <person name="Liu X."/>
            <person name="Yu X."/>
            <person name="Liu D.K."/>
            <person name="Tu X.D."/>
            <person name="Liu B."/>
            <person name="Hao Y."/>
            <person name="Liao X.Y."/>
            <person name="Jiang Y.T."/>
            <person name="Sun W.H."/>
            <person name="Chen J."/>
            <person name="Chen Y.Q."/>
            <person name="Ai Y."/>
            <person name="Zhai J.W."/>
            <person name="Wu S.S."/>
            <person name="Zhou Z."/>
            <person name="Hsiao Y.Y."/>
            <person name="Wu W.L."/>
            <person name="Chen Y.Y."/>
            <person name="Lin Y.F."/>
            <person name="Hsu J.L."/>
            <person name="Li C.Y."/>
            <person name="Wang Z.W."/>
            <person name="Zhao X."/>
            <person name="Zhong W.Y."/>
            <person name="Ma X.K."/>
            <person name="Ma L."/>
            <person name="Huang J."/>
            <person name="Chen G.Z."/>
            <person name="Huang M.Z."/>
            <person name="Huang L."/>
            <person name="Peng D.H."/>
            <person name="Luo Y.B."/>
            <person name="Zou S.Q."/>
            <person name="Chen S.P."/>
            <person name="Lan S."/>
            <person name="Tsai W.C."/>
            <person name="Van de Peer Y."/>
            <person name="Liu Z.J."/>
        </authorList>
    </citation>
    <scope>NUCLEOTIDE SEQUENCE [LARGE SCALE GENOMIC DNA]</scope>
    <source>
        <strain evidence="8">Lor288</strain>
    </source>
</reference>
<feature type="compositionally biased region" description="Basic and acidic residues" evidence="6">
    <location>
        <begin position="695"/>
        <end position="710"/>
    </location>
</feature>
<evidence type="ECO:0000256" key="4">
    <source>
        <dbReference type="ARBA" id="ARBA00025642"/>
    </source>
</evidence>
<feature type="region of interest" description="Disordered" evidence="6">
    <location>
        <begin position="649"/>
        <end position="668"/>
    </location>
</feature>
<dbReference type="PANTHER" id="PTHR14226">
    <property type="entry name" value="NEUROPATHY TARGET ESTERASE/SWISS CHEESE D.MELANOGASTER"/>
    <property type="match status" value="1"/>
</dbReference>
<gene>
    <name evidence="8" type="primary">SDP1</name>
    <name evidence="8" type="ORF">KSP40_PGU018423</name>
</gene>
<feature type="active site" description="Nucleophile" evidence="5">
    <location>
        <position position="265"/>
    </location>
</feature>
<dbReference type="PANTHER" id="PTHR14226:SF10">
    <property type="entry name" value="TRIACYLGLYCEROL LIPASE 4-RELATED"/>
    <property type="match status" value="1"/>
</dbReference>
<feature type="region of interest" description="Disordered" evidence="6">
    <location>
        <begin position="769"/>
        <end position="824"/>
    </location>
</feature>
<feature type="short sequence motif" description="GXSXG" evidence="5">
    <location>
        <begin position="263"/>
        <end position="267"/>
    </location>
</feature>
<keyword evidence="2 5" id="KW-0442">Lipid degradation</keyword>
<feature type="compositionally biased region" description="Polar residues" evidence="6">
    <location>
        <begin position="769"/>
        <end position="788"/>
    </location>
</feature>